<dbReference type="EC" id="2.3.2.27" evidence="9"/>
<dbReference type="GO" id="GO:0061630">
    <property type="term" value="F:ubiquitin protein ligase activity"/>
    <property type="evidence" value="ECO:0007669"/>
    <property type="project" value="UniProtKB-UniRule"/>
</dbReference>
<evidence type="ECO:0000256" key="3">
    <source>
        <dbReference type="ARBA" id="ARBA00022723"/>
    </source>
</evidence>
<dbReference type="Proteomes" id="UP000214365">
    <property type="component" value="Unassembled WGS sequence"/>
</dbReference>
<dbReference type="Pfam" id="PF02207">
    <property type="entry name" value="zf-UBR"/>
    <property type="match status" value="1"/>
</dbReference>
<evidence type="ECO:0000259" key="11">
    <source>
        <dbReference type="PROSITE" id="PS51157"/>
    </source>
</evidence>
<protein>
    <recommendedName>
        <fullName evidence="9">E3 ubiquitin-protein ligase</fullName>
        <ecNumber evidence="9">2.3.2.27</ecNumber>
    </recommendedName>
</protein>
<evidence type="ECO:0000256" key="10">
    <source>
        <dbReference type="SAM" id="MobiDB-lite"/>
    </source>
</evidence>
<feature type="region of interest" description="Disordered" evidence="10">
    <location>
        <begin position="457"/>
        <end position="527"/>
    </location>
</feature>
<dbReference type="InterPro" id="IPR042065">
    <property type="entry name" value="E3_ELL-like"/>
</dbReference>
<feature type="compositionally biased region" description="Acidic residues" evidence="10">
    <location>
        <begin position="396"/>
        <end position="436"/>
    </location>
</feature>
<dbReference type="GeneID" id="31003183"/>
<evidence type="ECO:0000256" key="6">
    <source>
        <dbReference type="ARBA" id="ARBA00022833"/>
    </source>
</evidence>
<dbReference type="PANTHER" id="PTHR21497">
    <property type="entry name" value="UBIQUITIN LIGASE E3 ALPHA-RELATED"/>
    <property type="match status" value="1"/>
</dbReference>
<reference evidence="12 13" key="1">
    <citation type="submission" date="2015-06" db="EMBL/GenBank/DDBJ databases">
        <title>Talaromyces atroroseus IBT 11181 draft genome.</title>
        <authorList>
            <person name="Rasmussen K.B."/>
            <person name="Rasmussen S."/>
            <person name="Petersen B."/>
            <person name="Sicheritz-Ponten T."/>
            <person name="Mortensen U.H."/>
            <person name="Thrane U."/>
        </authorList>
    </citation>
    <scope>NUCLEOTIDE SEQUENCE [LARGE SCALE GENOMIC DNA]</scope>
    <source>
        <strain evidence="12 13">IBT 11181</strain>
    </source>
</reference>
<keyword evidence="4 9" id="KW-0863">Zinc-finger</keyword>
<dbReference type="SUPFAM" id="SSF46785">
    <property type="entry name" value="Winged helix' DNA-binding domain"/>
    <property type="match status" value="1"/>
</dbReference>
<proteinExistence type="inferred from homology"/>
<feature type="compositionally biased region" description="Basic and acidic residues" evidence="10">
    <location>
        <begin position="2347"/>
        <end position="2356"/>
    </location>
</feature>
<dbReference type="OrthoDB" id="26387at2759"/>
<feature type="zinc finger region" description="UBR-type" evidence="8">
    <location>
        <begin position="83"/>
        <end position="155"/>
    </location>
</feature>
<evidence type="ECO:0000256" key="5">
    <source>
        <dbReference type="ARBA" id="ARBA00022786"/>
    </source>
</evidence>
<feature type="compositionally biased region" description="Basic and acidic residues" evidence="10">
    <location>
        <begin position="2714"/>
        <end position="2732"/>
    </location>
</feature>
<accession>A0A225AZW4</accession>
<evidence type="ECO:0000256" key="2">
    <source>
        <dbReference type="ARBA" id="ARBA00022679"/>
    </source>
</evidence>
<evidence type="ECO:0000313" key="12">
    <source>
        <dbReference type="EMBL" id="OKL61249.1"/>
    </source>
</evidence>
<dbReference type="Pfam" id="PF07808">
    <property type="entry name" value="RED_N"/>
    <property type="match status" value="1"/>
</dbReference>
<dbReference type="GO" id="GO:0071596">
    <property type="term" value="P:ubiquitin-dependent protein catabolic process via the N-end rule pathway"/>
    <property type="evidence" value="ECO:0007669"/>
    <property type="project" value="UniProtKB-UniRule"/>
</dbReference>
<comment type="pathway">
    <text evidence="9">Protein modification; protein ubiquitination.</text>
</comment>
<dbReference type="EMBL" id="LFMY01000004">
    <property type="protein sequence ID" value="OKL61249.1"/>
    <property type="molecule type" value="Genomic_DNA"/>
</dbReference>
<feature type="compositionally biased region" description="Low complexity" evidence="10">
    <location>
        <begin position="2614"/>
        <end position="2627"/>
    </location>
</feature>
<keyword evidence="5 9" id="KW-0833">Ubl conjugation pathway</keyword>
<dbReference type="InterPro" id="IPR055194">
    <property type="entry name" value="UBR1-like_WH"/>
</dbReference>
<evidence type="ECO:0000256" key="4">
    <source>
        <dbReference type="ARBA" id="ARBA00022771"/>
    </source>
</evidence>
<dbReference type="SMART" id="SM00396">
    <property type="entry name" value="ZnF_UBR1"/>
    <property type="match status" value="1"/>
</dbReference>
<dbReference type="CDD" id="cd16482">
    <property type="entry name" value="RING-H2_UBR1-like"/>
    <property type="match status" value="1"/>
</dbReference>
<feature type="compositionally biased region" description="Basic and acidic residues" evidence="10">
    <location>
        <begin position="2648"/>
        <end position="2668"/>
    </location>
</feature>
<feature type="compositionally biased region" description="Basic and acidic residues" evidence="10">
    <location>
        <begin position="2270"/>
        <end position="2290"/>
    </location>
</feature>
<comment type="similarity">
    <text evidence="7 9">Belongs to the E3 ubiquitin-protein ligase UBR1-like family.</text>
</comment>
<dbReference type="InterPro" id="IPR044046">
    <property type="entry name" value="E3_ligase_UBR-like_C"/>
</dbReference>
<dbReference type="GO" id="GO:0008270">
    <property type="term" value="F:zinc ion binding"/>
    <property type="evidence" value="ECO:0007669"/>
    <property type="project" value="UniProtKB-UniRule"/>
</dbReference>
<feature type="compositionally biased region" description="Polar residues" evidence="10">
    <location>
        <begin position="472"/>
        <end position="487"/>
    </location>
</feature>
<feature type="compositionally biased region" description="Acidic residues" evidence="10">
    <location>
        <begin position="2357"/>
        <end position="2372"/>
    </location>
</feature>
<dbReference type="STRING" id="1441469.A0A225AZW4"/>
<feature type="compositionally biased region" description="Low complexity" evidence="10">
    <location>
        <begin position="2195"/>
        <end position="2204"/>
    </location>
</feature>
<dbReference type="GO" id="GO:0000151">
    <property type="term" value="C:ubiquitin ligase complex"/>
    <property type="evidence" value="ECO:0007669"/>
    <property type="project" value="TreeGrafter"/>
</dbReference>
<keyword evidence="6 9" id="KW-0862">Zinc</keyword>
<dbReference type="InterPro" id="IPR012916">
    <property type="entry name" value="RED_N"/>
</dbReference>
<name>A0A225AZW4_TALAT</name>
<feature type="region of interest" description="Disordered" evidence="10">
    <location>
        <begin position="1606"/>
        <end position="1638"/>
    </location>
</feature>
<feature type="domain" description="UBR-type" evidence="11">
    <location>
        <begin position="83"/>
        <end position="155"/>
    </location>
</feature>
<evidence type="ECO:0000256" key="9">
    <source>
        <dbReference type="RuleBase" id="RU366018"/>
    </source>
</evidence>
<sequence length="2732" mass="307258">MLTECEKILGDGLLRLPAEYDCHYSVQAEEDLIELLFRSLCGHDPQRLRLLFPDGTPDDRAWKLAEAQGAQEGAEYSAAARGKRCGHIFKAGEGTYRCLTCGADDTCVLCSRCFDASDHTGHQYQISLSPGNCGCCDCGDEEAWRVPLCCAIHTDTSDGKGKERVKQGLPQAWVDDIRTTISRTLDYFCDVISCSPEQLRLAKTEEGIRHDEIASRLRPGWYGKGDEPEDEPEFALALWNDEKHTIRDVSHQVTRACRERSSFGDLKAHETHEIGRSVIKYSRDLNRLLQVSKTIEHIKVTVTIRSARDTFREGMCGTIVEWLSDIAGCSFGEDNEILRNVICEELLRPWRQGSGAYNADIGMKGIDDHERHEITPLYRTAITLTVSPQGGVIVGTEDDEDEDEMDENEVEQGQDEDDMEEDEDFVAHEDDDDDYSEVMDIENSRLRQLLGINSINDDVDMGNADGEGPDTDASTPTAAQADNQIASQIPPPGRQGRDNQSTLPESEMGDGTPQYETSHVKIPRTPTVSVKLSAAKTPGHWQTRPPRPVGNVPLYENLSQRTRLDWMILFDLRLWKKTRVDLRDLYISTVVNVPQFKRVMGLRLSSLYTSLAQLYLIADREPDHSIVNVSLQLLTTPSITEEIVLRGDFLTKVMAILYTFLTTRQVGEPWEVNPNATLAFDAGSVTNRRLYHFFLDLRHLLLSEYVQGRIRSEDQYLLQFLDLVKLPQGICPNVRAVGEHVEYETDAWISASILMREINRLCRQFCESFRHPTAVSGHNLVRAIKAAAVYAIVHSTGVERKRFDQAEIKEYVKFKQLPLFDFEVSPEGHIQRHRVVDFVVERGSISFHHALHYTLSWLLECGRDMSPELMRDILLEAAQLANEKHVHDRHLSNEDLLLAMFDYPLRVCAWLAQMKAGMWVRNGLSLRHQMSQYRGVSSRDFAYYRDIFLLQTALVTCDPSRVLASIAERFGMVTWFTGDYQPRQGYEDSQIVDVAEEFIHLLIILITDRTSLTIIDDDSMLTRENISRDIAHVLCFKPLSFSDLSTRLSDKLLETDIFQDVLDDVATFRPPEGLNDTGTFELKPEYLELVDPYSAHYNKNQRDEAESIFRNWMAKKIGKKPSDIVFEPKLRPIVKGVFSDLSAFTRTPLFAQILHYCLDYILCSKEKTPQIPSTRVEAFLHIVLHLILLATLEDGTSDDDDSSNGPAASFVQNALAKSRPTQAEAHLSIVGLLEKVSTAGEFESCGAKVKHIIKMMWQKRPRSYAIATEKLKFPYERLDTNSPASNAESEQEMKKKQALDRQARVMAQFQQQQQNFLSSQGAFDWGDDDDFSDMESESLGDEETKTWKFPSGTCILCQEETNDSRLFGTFALVQDSGIMRLTDIQDQDWIREALRTPTSLDRSDEHIRPFGVAGGNRVMIKKLDSSGGEVISEKVGLSKGFSSKNTLRGPVTTGCGHIMHYACFEVYCTAIQRRHSQQVARNHPEHLNLKEFVCPLCKALGNAFLPIIWKGKEEAYPGVLNTEKSFKEFITEDLRLSLSQPPNVPLFVMDSEKIPHDPYFNISNKYLARALVTPLSAAIDEKNNWPFNFSRPPSWTLQGGPRILMPGEFPNSAAEETGTTSPIRPPPPPTDTSTPEAASDPLSELMKIYQRLKKTLQANHIQSQFSHSKNPSVWDDLIYTDCLFRTFGFSISALEISQRGVEADPGTTLLDKIPQLTLTHLRVLAETAYSYAALGSSMNFYYGDKNGTTEEIYEMHRQKLCQLFAGHPVTSHTPLLDGVRSIDPLLGMDIFVFLAECSLSLGPVLNIEIRHLIQLCYMAEIVKVTVTFILCNHHLKEELARHESDNYLQTESAEAKYAIMRKFFDAVVSELKSNSIGRAAGSSITSGYLMEGEDSSTPTLVMALRRLISSYALPFLRKTVILLHVQHGVNFPNTGLGDQGMSELDRLTTILQLPTLDEILLSFSTPETENPYYRLFSGWIFHWNASRSGVRLEDRRLWPSLSHPAPFELIGLPMYYDLLIEEANRRRCPKSGRELSDPSICLFCGEIMCSQAVCCMDNKLGGCNQHVLKCGKNIGLFINIRKCTVLYLHNHNGSWHFAPYLDRHGEVDPGLRRNRQLILNQKRYDKLLRDVWLSHGIPATISRKLEAEINNGGWETIYIVSATANTSMNNDQFRRLVLDQPGKKRADKASPNRESTPTSTSTPSAAILGSHFRSSIPMTPRNVKGGTADFARQLAEHRREELQQQRPTKRFKSSAAPKGTRLASGYQDRTALRREQDDGSQIDDKNKETESVAQRLKALEDMLKLGQIDNAMFEKLRKEIGVGGDLDSTHMVKGLDWDLLRRVKAGEDVSKKQQQEKEEEAEVEAGDVDEELDRMLEEKEGQMAPPPPKEKKVKKGNLATAPAGKMSRDEILRQLKASRAAAAAAAPQSTLSAKFKKIKDDIPEKKRWIETDPNGRRKEILVITDAEGKTKRKVRWLDKEDKTAVSKVDGNGLLLLSQDAKPLGMEVPAVVAAKIAAEAAAAAQAEAEDDDIFAGVGTDYNPLAGLDENDSDEEGGDEEKEEKLLENKPSKEEPSTAPPDYQPAPRRNYFNDKKTAEDAADTSRSNALTQDPTLLAALKRAAALRQASSKDVEGDGEEGELVDDATEDPEKLARRKKFLEEARRRDAQDALDLDYGFGSSRVEDEEDEEGPTFDAAGQRGGSNKRKRGPKKRKGDKDSAADVLRVMEGRKNK</sequence>
<feature type="compositionally biased region" description="Acidic residues" evidence="10">
    <location>
        <begin position="2547"/>
        <end position="2560"/>
    </location>
</feature>
<dbReference type="GO" id="GO:0005737">
    <property type="term" value="C:cytoplasm"/>
    <property type="evidence" value="ECO:0007669"/>
    <property type="project" value="TreeGrafter"/>
</dbReference>
<dbReference type="Pfam" id="PF18995">
    <property type="entry name" value="PRT6_C"/>
    <property type="match status" value="1"/>
</dbReference>
<dbReference type="InterPro" id="IPR003126">
    <property type="entry name" value="Znf_UBR"/>
</dbReference>
<dbReference type="FunFam" id="2.10.110.30:FF:000001">
    <property type="entry name" value="E3 ubiquitin-protein ligase UBR2 isoform 1"/>
    <property type="match status" value="1"/>
</dbReference>
<feature type="region of interest" description="Disordered" evidence="10">
    <location>
        <begin position="389"/>
        <end position="436"/>
    </location>
</feature>
<feature type="region of interest" description="Disordered" evidence="10">
    <location>
        <begin position="2518"/>
        <end position="2732"/>
    </location>
</feature>
<feature type="compositionally biased region" description="Basic and acidic residues" evidence="10">
    <location>
        <begin position="2180"/>
        <end position="2191"/>
    </location>
</feature>
<keyword evidence="3 9" id="KW-0479">Metal-binding</keyword>
<dbReference type="Gene3D" id="2.10.110.30">
    <property type="match status" value="1"/>
</dbReference>
<dbReference type="InterPro" id="IPR036390">
    <property type="entry name" value="WH_DNA-bd_sf"/>
</dbReference>
<dbReference type="GO" id="GO:0016567">
    <property type="term" value="P:protein ubiquitination"/>
    <property type="evidence" value="ECO:0007669"/>
    <property type="project" value="UniProtKB-UniRule"/>
</dbReference>
<dbReference type="PANTHER" id="PTHR21497:SF24">
    <property type="entry name" value="E3 UBIQUITIN-PROTEIN LIGASE UBR1"/>
    <property type="match status" value="1"/>
</dbReference>
<feature type="region of interest" description="Disordered" evidence="10">
    <location>
        <begin position="2180"/>
        <end position="2225"/>
    </location>
</feature>
<dbReference type="RefSeq" id="XP_020121370.1">
    <property type="nucleotide sequence ID" value="XM_020265727.1"/>
</dbReference>
<dbReference type="InterPro" id="IPR039164">
    <property type="entry name" value="UBR1-like"/>
</dbReference>
<gene>
    <name evidence="12" type="ORF">UA08_03428</name>
</gene>
<evidence type="ECO:0000256" key="8">
    <source>
        <dbReference type="PROSITE-ProRule" id="PRU00508"/>
    </source>
</evidence>
<keyword evidence="2 9" id="KW-0808">Transferase</keyword>
<feature type="region of interest" description="Disordered" evidence="10">
    <location>
        <begin position="2237"/>
        <end position="2290"/>
    </location>
</feature>
<feature type="compositionally biased region" description="Acidic residues" evidence="10">
    <location>
        <begin position="2634"/>
        <end position="2647"/>
    </location>
</feature>
<feature type="compositionally biased region" description="Polar residues" evidence="10">
    <location>
        <begin position="2602"/>
        <end position="2612"/>
    </location>
</feature>
<feature type="region of interest" description="Disordered" evidence="10">
    <location>
        <begin position="2347"/>
        <end position="2408"/>
    </location>
</feature>
<dbReference type="PROSITE" id="PS51157">
    <property type="entry name" value="ZF_UBR"/>
    <property type="match status" value="1"/>
</dbReference>
<dbReference type="Gene3D" id="1.10.10.2670">
    <property type="entry name" value="E3 ubiquitin-protein ligase"/>
    <property type="match status" value="1"/>
</dbReference>
<dbReference type="UniPathway" id="UPA00143"/>
<keyword evidence="13" id="KW-1185">Reference proteome</keyword>
<dbReference type="CDD" id="cd19673">
    <property type="entry name" value="UBR-box_UBR3"/>
    <property type="match status" value="1"/>
</dbReference>
<comment type="caution">
    <text evidence="12">The sequence shown here is derived from an EMBL/GenBank/DDBJ whole genome shotgun (WGS) entry which is preliminary data.</text>
</comment>
<organism evidence="12 13">
    <name type="scientific">Talaromyces atroroseus</name>
    <dbReference type="NCBI Taxonomy" id="1441469"/>
    <lineage>
        <taxon>Eukaryota</taxon>
        <taxon>Fungi</taxon>
        <taxon>Dikarya</taxon>
        <taxon>Ascomycota</taxon>
        <taxon>Pezizomycotina</taxon>
        <taxon>Eurotiomycetes</taxon>
        <taxon>Eurotiomycetidae</taxon>
        <taxon>Eurotiales</taxon>
        <taxon>Trichocomaceae</taxon>
        <taxon>Talaromyces</taxon>
        <taxon>Talaromyces sect. Trachyspermi</taxon>
    </lineage>
</organism>
<dbReference type="Pfam" id="PF22960">
    <property type="entry name" value="WHD_UBR1"/>
    <property type="match status" value="1"/>
</dbReference>
<evidence type="ECO:0000256" key="7">
    <source>
        <dbReference type="ARBA" id="ARBA00046341"/>
    </source>
</evidence>
<dbReference type="FunFam" id="1.10.10.2670:FF:000004">
    <property type="entry name" value="Ubiquitin-protein ligase E3 component (UBR1)"/>
    <property type="match status" value="1"/>
</dbReference>
<comment type="function">
    <text evidence="9">Ubiquitin ligase protein which is a component of the N-end rule pathway. Recognizes and binds to proteins bearing specific N-terminal residues that are destabilizing according to the N-end rule, leading to their ubiquitination and subsequent degradation.</text>
</comment>
<feature type="compositionally biased region" description="Basic and acidic residues" evidence="10">
    <location>
        <begin position="2561"/>
        <end position="2574"/>
    </location>
</feature>
<evidence type="ECO:0000256" key="1">
    <source>
        <dbReference type="ARBA" id="ARBA00000900"/>
    </source>
</evidence>
<feature type="compositionally biased region" description="Basic residues" evidence="10">
    <location>
        <begin position="2702"/>
        <end position="2713"/>
    </location>
</feature>
<comment type="catalytic activity">
    <reaction evidence="1 9">
        <text>S-ubiquitinyl-[E2 ubiquitin-conjugating enzyme]-L-cysteine + [acceptor protein]-L-lysine = [E2 ubiquitin-conjugating enzyme]-L-cysteine + N(6)-ubiquitinyl-[acceptor protein]-L-lysine.</text>
        <dbReference type="EC" id="2.3.2.27"/>
    </reaction>
</comment>
<evidence type="ECO:0000313" key="13">
    <source>
        <dbReference type="Proteomes" id="UP000214365"/>
    </source>
</evidence>